<dbReference type="Proteomes" id="UP000004995">
    <property type="component" value="Unassembled WGS sequence"/>
</dbReference>
<keyword evidence="3" id="KW-1185">Reference proteome</keyword>
<reference evidence="3" key="1">
    <citation type="journal article" date="2012" name="Nat. Biotechnol.">
        <title>Reference genome sequence of the model plant Setaria.</title>
        <authorList>
            <person name="Bennetzen J.L."/>
            <person name="Schmutz J."/>
            <person name="Wang H."/>
            <person name="Percifield R."/>
            <person name="Hawkins J."/>
            <person name="Pontaroli A.C."/>
            <person name="Estep M."/>
            <person name="Feng L."/>
            <person name="Vaughn J.N."/>
            <person name="Grimwood J."/>
            <person name="Jenkins J."/>
            <person name="Barry K."/>
            <person name="Lindquist E."/>
            <person name="Hellsten U."/>
            <person name="Deshpande S."/>
            <person name="Wang X."/>
            <person name="Wu X."/>
            <person name="Mitros T."/>
            <person name="Triplett J."/>
            <person name="Yang X."/>
            <person name="Ye C.Y."/>
            <person name="Mauro-Herrera M."/>
            <person name="Wang L."/>
            <person name="Li P."/>
            <person name="Sharma M."/>
            <person name="Sharma R."/>
            <person name="Ronald P.C."/>
            <person name="Panaud O."/>
            <person name="Kellogg E.A."/>
            <person name="Brutnell T.P."/>
            <person name="Doust A.N."/>
            <person name="Tuskan G.A."/>
            <person name="Rokhsar D."/>
            <person name="Devos K.M."/>
        </authorList>
    </citation>
    <scope>NUCLEOTIDE SEQUENCE [LARGE SCALE GENOMIC DNA]</scope>
    <source>
        <strain evidence="3">cv. Yugu1</strain>
    </source>
</reference>
<reference evidence="2" key="2">
    <citation type="submission" date="2018-08" db="UniProtKB">
        <authorList>
            <consortium name="EnsemblPlants"/>
        </authorList>
    </citation>
    <scope>IDENTIFICATION</scope>
    <source>
        <strain evidence="2">Yugu1</strain>
    </source>
</reference>
<dbReference type="HOGENOM" id="CLU_2282350_0_0_1"/>
<evidence type="ECO:0000313" key="3">
    <source>
        <dbReference type="Proteomes" id="UP000004995"/>
    </source>
</evidence>
<dbReference type="Gramene" id="KQL09710">
    <property type="protein sequence ID" value="KQL09710"/>
    <property type="gene ID" value="SETIT_007607mg"/>
</dbReference>
<protein>
    <submittedName>
        <fullName evidence="2">Uncharacterized protein</fullName>
    </submittedName>
</protein>
<organism evidence="2 3">
    <name type="scientific">Setaria italica</name>
    <name type="common">Foxtail millet</name>
    <name type="synonym">Panicum italicum</name>
    <dbReference type="NCBI Taxonomy" id="4555"/>
    <lineage>
        <taxon>Eukaryota</taxon>
        <taxon>Viridiplantae</taxon>
        <taxon>Streptophyta</taxon>
        <taxon>Embryophyta</taxon>
        <taxon>Tracheophyta</taxon>
        <taxon>Spermatophyta</taxon>
        <taxon>Magnoliopsida</taxon>
        <taxon>Liliopsida</taxon>
        <taxon>Poales</taxon>
        <taxon>Poaceae</taxon>
        <taxon>PACMAD clade</taxon>
        <taxon>Panicoideae</taxon>
        <taxon>Panicodae</taxon>
        <taxon>Paniceae</taxon>
        <taxon>Cenchrinae</taxon>
        <taxon>Setaria</taxon>
    </lineage>
</organism>
<dbReference type="EnsemblPlants" id="KQL09710">
    <property type="protein sequence ID" value="KQL09710"/>
    <property type="gene ID" value="SETIT_007607mg"/>
</dbReference>
<dbReference type="AlphaFoldDB" id="K3Y096"/>
<name>K3Y096_SETIT</name>
<accession>K3Y096</accession>
<dbReference type="EMBL" id="AGNK02002257">
    <property type="status" value="NOT_ANNOTATED_CDS"/>
    <property type="molecule type" value="Genomic_DNA"/>
</dbReference>
<evidence type="ECO:0000256" key="1">
    <source>
        <dbReference type="SAM" id="MobiDB-lite"/>
    </source>
</evidence>
<evidence type="ECO:0000313" key="2">
    <source>
        <dbReference type="EnsemblPlants" id="KQL09710"/>
    </source>
</evidence>
<dbReference type="InParanoid" id="K3Y096"/>
<proteinExistence type="predicted"/>
<feature type="region of interest" description="Disordered" evidence="1">
    <location>
        <begin position="50"/>
        <end position="70"/>
    </location>
</feature>
<sequence>MYAGLHEHQARAPTSTVKDPICLDLQRLHLICSSPWSNFLIHQWTWGNREEKGRGSRHTGGGARQVQHFAGGGRRRCEHVIEKFFTRVWPQRTGVYTAGSER</sequence>